<evidence type="ECO:0000256" key="2">
    <source>
        <dbReference type="ARBA" id="ARBA00023319"/>
    </source>
</evidence>
<dbReference type="InterPro" id="IPR013783">
    <property type="entry name" value="Ig-like_fold"/>
</dbReference>
<protein>
    <submittedName>
        <fullName evidence="4">Follistatin-related protein 5</fullName>
    </submittedName>
</protein>
<dbReference type="InterPro" id="IPR013098">
    <property type="entry name" value="Ig_I-set"/>
</dbReference>
<dbReference type="GO" id="GO:0070593">
    <property type="term" value="P:dendrite self-avoidance"/>
    <property type="evidence" value="ECO:0007669"/>
    <property type="project" value="TreeGrafter"/>
</dbReference>
<dbReference type="SMART" id="SM00409">
    <property type="entry name" value="IG"/>
    <property type="match status" value="2"/>
</dbReference>
<feature type="domain" description="Ig-like" evidence="3">
    <location>
        <begin position="97"/>
        <end position="184"/>
    </location>
</feature>
<keyword evidence="5" id="KW-1185">Reference proteome</keyword>
<evidence type="ECO:0000259" key="3">
    <source>
        <dbReference type="PROSITE" id="PS50835"/>
    </source>
</evidence>
<dbReference type="Pfam" id="PF07679">
    <property type="entry name" value="I-set"/>
    <property type="match status" value="1"/>
</dbReference>
<dbReference type="Proteomes" id="UP000735302">
    <property type="component" value="Unassembled WGS sequence"/>
</dbReference>
<dbReference type="CDD" id="cd00096">
    <property type="entry name" value="Ig"/>
    <property type="match status" value="1"/>
</dbReference>
<dbReference type="InterPro" id="IPR003598">
    <property type="entry name" value="Ig_sub2"/>
</dbReference>
<dbReference type="PANTHER" id="PTHR10075:SF100">
    <property type="entry name" value="FASCICLIN-2"/>
    <property type="match status" value="1"/>
</dbReference>
<gene>
    <name evidence="4" type="ORF">PoB_005788100</name>
</gene>
<dbReference type="FunFam" id="2.60.40.10:FF:000032">
    <property type="entry name" value="palladin isoform X1"/>
    <property type="match status" value="1"/>
</dbReference>
<dbReference type="GO" id="GO:0005886">
    <property type="term" value="C:plasma membrane"/>
    <property type="evidence" value="ECO:0007669"/>
    <property type="project" value="TreeGrafter"/>
</dbReference>
<evidence type="ECO:0000256" key="1">
    <source>
        <dbReference type="ARBA" id="ARBA00023157"/>
    </source>
</evidence>
<dbReference type="SUPFAM" id="SSF48726">
    <property type="entry name" value="Immunoglobulin"/>
    <property type="match status" value="2"/>
</dbReference>
<dbReference type="InterPro" id="IPR003599">
    <property type="entry name" value="Ig_sub"/>
</dbReference>
<dbReference type="InterPro" id="IPR007110">
    <property type="entry name" value="Ig-like_dom"/>
</dbReference>
<dbReference type="Gene3D" id="2.130.10.10">
    <property type="entry name" value="YVTN repeat-like/Quinoprotein amine dehydrogenase"/>
    <property type="match status" value="1"/>
</dbReference>
<dbReference type="GO" id="GO:0007411">
    <property type="term" value="P:axon guidance"/>
    <property type="evidence" value="ECO:0007669"/>
    <property type="project" value="TreeGrafter"/>
</dbReference>
<dbReference type="GO" id="GO:0030424">
    <property type="term" value="C:axon"/>
    <property type="evidence" value="ECO:0007669"/>
    <property type="project" value="TreeGrafter"/>
</dbReference>
<evidence type="ECO:0000313" key="5">
    <source>
        <dbReference type="Proteomes" id="UP000735302"/>
    </source>
</evidence>
<proteinExistence type="predicted"/>
<dbReference type="GO" id="GO:0098632">
    <property type="term" value="F:cell-cell adhesion mediator activity"/>
    <property type="evidence" value="ECO:0007669"/>
    <property type="project" value="TreeGrafter"/>
</dbReference>
<dbReference type="AlphaFoldDB" id="A0AAV4C7U1"/>
<sequence length="599" mass="65978">MPSPVPTPDTKVEAITTLASAGNGLELKCGIEADAVVWKKHGAQLSDDKRSHQLTVFEDGALFFSKVGLHHIGNYTCMDAENPSNTQVHRLQVQTMPKVSVTPVTQSHLHGLDIELKCHAEGVPKPTLFWSKGDEPLYSSKHTTFYYDGSHVVIHDAKVDEDAGTYTCSAHNQAGTTRKSVSVSVLADKASTSEQTHKEAGTFVVFHSQGVTAYDPLRCLIRHKVTGMFGNFKFIPDAMEGPLTLCRPDAECEWGSAVRVGKDFIYVSQPDQNRVVVMEAERSWLPLQVIDTDTRPSKMWYVKHLDQVWVLCQGQIESEGNNIIVVIRDASQHIQHRSVHTKPVGNRFDMVQDLFIAPQNDLGHEFDFGYVTHKNQKGLFKIDLEDMEYTKAVDFSNYGCIPTHVAFVPIGGHVIVQCVSAADQHSLQLTLDYLTDTVISTTSLTGKPMTSPDSRHLITADQFSGRVTVASISEEGNMETTYEVTVSASISDVAFMPAASHHGYDLILTSADDDDVIVMNLITGKVEKIPGSMYLGSSQSWHPSAVIRHIAASDTLSSYLMTPSMTSLDILDINFRQVACEFPDSQSKVILHIPSSQTS</sequence>
<comment type="caution">
    <text evidence="4">The sequence shown here is derived from an EMBL/GenBank/DDBJ whole genome shotgun (WGS) entry which is preliminary data.</text>
</comment>
<dbReference type="Gene3D" id="2.60.40.10">
    <property type="entry name" value="Immunoglobulins"/>
    <property type="match status" value="2"/>
</dbReference>
<dbReference type="PANTHER" id="PTHR10075">
    <property type="entry name" value="BASIGIN RELATED"/>
    <property type="match status" value="1"/>
</dbReference>
<evidence type="ECO:0000313" key="4">
    <source>
        <dbReference type="EMBL" id="GFO31376.1"/>
    </source>
</evidence>
<organism evidence="4 5">
    <name type="scientific">Plakobranchus ocellatus</name>
    <dbReference type="NCBI Taxonomy" id="259542"/>
    <lineage>
        <taxon>Eukaryota</taxon>
        <taxon>Metazoa</taxon>
        <taxon>Spiralia</taxon>
        <taxon>Lophotrochozoa</taxon>
        <taxon>Mollusca</taxon>
        <taxon>Gastropoda</taxon>
        <taxon>Heterobranchia</taxon>
        <taxon>Euthyneura</taxon>
        <taxon>Panpulmonata</taxon>
        <taxon>Sacoglossa</taxon>
        <taxon>Placobranchoidea</taxon>
        <taxon>Plakobranchidae</taxon>
        <taxon>Plakobranchus</taxon>
    </lineage>
</organism>
<accession>A0AAV4C7U1</accession>
<keyword evidence="1" id="KW-1015">Disulfide bond</keyword>
<dbReference type="PROSITE" id="PS50835">
    <property type="entry name" value="IG_LIKE"/>
    <property type="match status" value="1"/>
</dbReference>
<keyword evidence="2" id="KW-0393">Immunoglobulin domain</keyword>
<reference evidence="4 5" key="1">
    <citation type="journal article" date="2021" name="Elife">
        <title>Chloroplast acquisition without the gene transfer in kleptoplastic sea slugs, Plakobranchus ocellatus.</title>
        <authorList>
            <person name="Maeda T."/>
            <person name="Takahashi S."/>
            <person name="Yoshida T."/>
            <person name="Shimamura S."/>
            <person name="Takaki Y."/>
            <person name="Nagai Y."/>
            <person name="Toyoda A."/>
            <person name="Suzuki Y."/>
            <person name="Arimoto A."/>
            <person name="Ishii H."/>
            <person name="Satoh N."/>
            <person name="Nishiyama T."/>
            <person name="Hasebe M."/>
            <person name="Maruyama T."/>
            <person name="Minagawa J."/>
            <person name="Obokata J."/>
            <person name="Shigenobu S."/>
        </authorList>
    </citation>
    <scope>NUCLEOTIDE SEQUENCE [LARGE SCALE GENOMIC DNA]</scope>
</reference>
<dbReference type="EMBL" id="BLXT01006392">
    <property type="protein sequence ID" value="GFO31376.1"/>
    <property type="molecule type" value="Genomic_DNA"/>
</dbReference>
<dbReference type="InterPro" id="IPR015943">
    <property type="entry name" value="WD40/YVTN_repeat-like_dom_sf"/>
</dbReference>
<name>A0AAV4C7U1_9GAST</name>
<dbReference type="InterPro" id="IPR036179">
    <property type="entry name" value="Ig-like_dom_sf"/>
</dbReference>
<dbReference type="SUPFAM" id="SSF75011">
    <property type="entry name" value="3-carboxy-cis,cis-mucoante lactonizing enzyme"/>
    <property type="match status" value="1"/>
</dbReference>
<dbReference type="SMART" id="SM00408">
    <property type="entry name" value="IGc2"/>
    <property type="match status" value="2"/>
</dbReference>
<dbReference type="GO" id="GO:0007156">
    <property type="term" value="P:homophilic cell adhesion via plasma membrane adhesion molecules"/>
    <property type="evidence" value="ECO:0007669"/>
    <property type="project" value="TreeGrafter"/>
</dbReference>